<keyword evidence="5 6" id="KW-0863">Zinc-finger</keyword>
<dbReference type="Gene3D" id="3.30.40.10">
    <property type="entry name" value="Zinc/RING finger domain, C3HC4 (zinc finger)"/>
    <property type="match status" value="1"/>
</dbReference>
<evidence type="ECO:0000256" key="2">
    <source>
        <dbReference type="ARBA" id="ARBA00004906"/>
    </source>
</evidence>
<dbReference type="InterPro" id="IPR045103">
    <property type="entry name" value="RNF5/RNF185-like"/>
</dbReference>
<comment type="subcellular location">
    <subcellularLocation>
        <location evidence="6">Endoplasmic reticulum membrane</location>
        <topology evidence="6">Single-pass type IV membrane protein</topology>
    </subcellularLocation>
</comment>
<dbReference type="UniPathway" id="UPA00143"/>
<evidence type="ECO:0000313" key="9">
    <source>
        <dbReference type="EMBL" id="KZV21779.1"/>
    </source>
</evidence>
<comment type="catalytic activity">
    <reaction evidence="1 6">
        <text>S-ubiquitinyl-[E2 ubiquitin-conjugating enzyme]-L-cysteine + [acceptor protein]-L-lysine = [E2 ubiquitin-conjugating enzyme]-L-cysteine + N(6)-ubiquitinyl-[acceptor protein]-L-lysine.</text>
        <dbReference type="EC" id="2.3.2.27"/>
    </reaction>
</comment>
<dbReference type="Pfam" id="PF14634">
    <property type="entry name" value="zf-RING_5"/>
    <property type="match status" value="1"/>
</dbReference>
<evidence type="ECO:0000256" key="5">
    <source>
        <dbReference type="PROSITE-ProRule" id="PRU00175"/>
    </source>
</evidence>
<evidence type="ECO:0000259" key="8">
    <source>
        <dbReference type="PROSITE" id="PS50089"/>
    </source>
</evidence>
<dbReference type="EC" id="2.3.2.27" evidence="6"/>
<feature type="compositionally biased region" description="Polar residues" evidence="7">
    <location>
        <begin position="1"/>
        <end position="12"/>
    </location>
</feature>
<keyword evidence="6" id="KW-0862">Zinc</keyword>
<dbReference type="EMBL" id="KV014877">
    <property type="protein sequence ID" value="KZV21779.1"/>
    <property type="molecule type" value="Genomic_DNA"/>
</dbReference>
<dbReference type="GO" id="GO:0006511">
    <property type="term" value="P:ubiquitin-dependent protein catabolic process"/>
    <property type="evidence" value="ECO:0007669"/>
    <property type="project" value="UniProtKB-UniRule"/>
</dbReference>
<comment type="function">
    <text evidence="6">E3 ubiquitin-protein ligase.</text>
</comment>
<sequence>MDLDLNQRSSDSPLHKVPTSGPSLNEPGSCDSEIGDRIRFLEAVTGRAIEHRRNHQQQSSNADMAEKGKCWKSDSSQLVAKALEMDGGVAEEGCFYDCNICSEPARTPVVTCCGHLFCWACFYHMSYVDSTSKECPVCQGEVSDGSVIPVYGNGDAACELAAPPRPRARRVESVRRRGLDDVPVAEALRRIRIGIGAMDQ</sequence>
<dbReference type="InterPro" id="IPR001841">
    <property type="entry name" value="Znf_RING"/>
</dbReference>
<evidence type="ECO:0000256" key="1">
    <source>
        <dbReference type="ARBA" id="ARBA00000900"/>
    </source>
</evidence>
<dbReference type="Proteomes" id="UP000250235">
    <property type="component" value="Unassembled WGS sequence"/>
</dbReference>
<dbReference type="PANTHER" id="PTHR12313">
    <property type="entry name" value="E3 UBIQUITIN-PROTEIN LIGASE RNF5-RELATED"/>
    <property type="match status" value="1"/>
</dbReference>
<protein>
    <recommendedName>
        <fullName evidence="6">E3 ubiquitin-protein ligase RMA</fullName>
        <ecNumber evidence="6">2.3.2.27</ecNumber>
    </recommendedName>
    <alternativeName>
        <fullName evidence="6">Protein RING membrane-anchor</fullName>
    </alternativeName>
    <alternativeName>
        <fullName evidence="6">RING-type E3 ubiquitin transferase RMA</fullName>
    </alternativeName>
</protein>
<keyword evidence="6" id="KW-0256">Endoplasmic reticulum</keyword>
<dbReference type="InterPro" id="IPR013083">
    <property type="entry name" value="Znf_RING/FYVE/PHD"/>
</dbReference>
<gene>
    <name evidence="9" type="ORF">F511_02937</name>
</gene>
<dbReference type="SMART" id="SM00184">
    <property type="entry name" value="RING"/>
    <property type="match status" value="1"/>
</dbReference>
<keyword evidence="4 6" id="KW-0833">Ubl conjugation pathway</keyword>
<evidence type="ECO:0000313" key="10">
    <source>
        <dbReference type="Proteomes" id="UP000250235"/>
    </source>
</evidence>
<organism evidence="9 10">
    <name type="scientific">Dorcoceras hygrometricum</name>
    <dbReference type="NCBI Taxonomy" id="472368"/>
    <lineage>
        <taxon>Eukaryota</taxon>
        <taxon>Viridiplantae</taxon>
        <taxon>Streptophyta</taxon>
        <taxon>Embryophyta</taxon>
        <taxon>Tracheophyta</taxon>
        <taxon>Spermatophyta</taxon>
        <taxon>Magnoliopsida</taxon>
        <taxon>eudicotyledons</taxon>
        <taxon>Gunneridae</taxon>
        <taxon>Pentapetalae</taxon>
        <taxon>asterids</taxon>
        <taxon>lamiids</taxon>
        <taxon>Lamiales</taxon>
        <taxon>Gesneriaceae</taxon>
        <taxon>Didymocarpoideae</taxon>
        <taxon>Trichosporeae</taxon>
        <taxon>Loxocarpinae</taxon>
        <taxon>Dorcoceras</taxon>
    </lineage>
</organism>
<dbReference type="AlphaFoldDB" id="A0A2Z7AQZ0"/>
<evidence type="ECO:0000256" key="3">
    <source>
        <dbReference type="ARBA" id="ARBA00022679"/>
    </source>
</evidence>
<accession>A0A2Z7AQZ0</accession>
<dbReference type="GO" id="GO:0005789">
    <property type="term" value="C:endoplasmic reticulum membrane"/>
    <property type="evidence" value="ECO:0007669"/>
    <property type="project" value="UniProtKB-SubCell"/>
</dbReference>
<dbReference type="GO" id="GO:0008270">
    <property type="term" value="F:zinc ion binding"/>
    <property type="evidence" value="ECO:0007669"/>
    <property type="project" value="UniProtKB-KW"/>
</dbReference>
<evidence type="ECO:0000256" key="6">
    <source>
        <dbReference type="RuleBase" id="RU369090"/>
    </source>
</evidence>
<name>A0A2Z7AQZ0_9LAMI</name>
<proteinExistence type="predicted"/>
<dbReference type="GO" id="GO:0016567">
    <property type="term" value="P:protein ubiquitination"/>
    <property type="evidence" value="ECO:0007669"/>
    <property type="project" value="UniProtKB-UniPathway"/>
</dbReference>
<comment type="pathway">
    <text evidence="2 6">Protein modification; protein ubiquitination.</text>
</comment>
<dbReference type="SUPFAM" id="SSF57850">
    <property type="entry name" value="RING/U-box"/>
    <property type="match status" value="1"/>
</dbReference>
<feature type="region of interest" description="Disordered" evidence="7">
    <location>
        <begin position="1"/>
        <end position="30"/>
    </location>
</feature>
<evidence type="ECO:0000256" key="7">
    <source>
        <dbReference type="SAM" id="MobiDB-lite"/>
    </source>
</evidence>
<reference evidence="9 10" key="1">
    <citation type="journal article" date="2015" name="Proc. Natl. Acad. Sci. U.S.A.">
        <title>The resurrection genome of Boea hygrometrica: A blueprint for survival of dehydration.</title>
        <authorList>
            <person name="Xiao L."/>
            <person name="Yang G."/>
            <person name="Zhang L."/>
            <person name="Yang X."/>
            <person name="Zhao S."/>
            <person name="Ji Z."/>
            <person name="Zhou Q."/>
            <person name="Hu M."/>
            <person name="Wang Y."/>
            <person name="Chen M."/>
            <person name="Xu Y."/>
            <person name="Jin H."/>
            <person name="Xiao X."/>
            <person name="Hu G."/>
            <person name="Bao F."/>
            <person name="Hu Y."/>
            <person name="Wan P."/>
            <person name="Li L."/>
            <person name="Deng X."/>
            <person name="Kuang T."/>
            <person name="Xiang C."/>
            <person name="Zhu J.K."/>
            <person name="Oliver M.J."/>
            <person name="He Y."/>
        </authorList>
    </citation>
    <scope>NUCLEOTIDE SEQUENCE [LARGE SCALE GENOMIC DNA]</scope>
    <source>
        <strain evidence="10">cv. XS01</strain>
    </source>
</reference>
<keyword evidence="3 6" id="KW-0808">Transferase</keyword>
<dbReference type="PROSITE" id="PS50089">
    <property type="entry name" value="ZF_RING_2"/>
    <property type="match status" value="1"/>
</dbReference>
<comment type="domain">
    <text evidence="6">The RING-type zinc finger domain is responsible for E3 ligase activity.</text>
</comment>
<keyword evidence="10" id="KW-1185">Reference proteome</keyword>
<keyword evidence="6" id="KW-0479">Metal-binding</keyword>
<evidence type="ECO:0000256" key="4">
    <source>
        <dbReference type="ARBA" id="ARBA00022786"/>
    </source>
</evidence>
<feature type="domain" description="RING-type" evidence="8">
    <location>
        <begin position="98"/>
        <end position="139"/>
    </location>
</feature>
<dbReference type="GO" id="GO:0061630">
    <property type="term" value="F:ubiquitin protein ligase activity"/>
    <property type="evidence" value="ECO:0007669"/>
    <property type="project" value="UniProtKB-UniRule"/>
</dbReference>
<dbReference type="OrthoDB" id="6270329at2759"/>